<dbReference type="EMBL" id="HBEZ01014611">
    <property type="protein sequence ID" value="CAD8630414.1"/>
    <property type="molecule type" value="Transcribed_RNA"/>
</dbReference>
<dbReference type="GO" id="GO:0006412">
    <property type="term" value="P:translation"/>
    <property type="evidence" value="ECO:0007669"/>
    <property type="project" value="InterPro"/>
</dbReference>
<feature type="region of interest" description="Disordered" evidence="5">
    <location>
        <begin position="1"/>
        <end position="33"/>
    </location>
</feature>
<dbReference type="PANTHER" id="PTHR10394">
    <property type="entry name" value="40S RIBOSOMAL PROTEIN S8"/>
    <property type="match status" value="1"/>
</dbReference>
<dbReference type="InterPro" id="IPR022309">
    <property type="entry name" value="Ribosomal_Se8/biogenesis_NSA2"/>
</dbReference>
<dbReference type="CDD" id="cd11382">
    <property type="entry name" value="Ribosomal_S8e"/>
    <property type="match status" value="1"/>
</dbReference>
<accession>A0A7S0QGY9</accession>
<dbReference type="PROSITE" id="PS01193">
    <property type="entry name" value="RIBOSOMAL_S8E"/>
    <property type="match status" value="1"/>
</dbReference>
<dbReference type="GO" id="GO:1990904">
    <property type="term" value="C:ribonucleoprotein complex"/>
    <property type="evidence" value="ECO:0007669"/>
    <property type="project" value="UniProtKB-KW"/>
</dbReference>
<sequence>MGITRDKYHKKRLTGGKQHQWRKKRKHELGRQSANTKIGAKHITIIRVRGGNFKKRALSLESGNFSWISYGLTKKTKIISVMYNASNNEFVRTNTLVKSSIIYIDATPFKNLLLKKKSNEFDGKKIISKSRELNSLLNLNANHIMEEQIKSGRLLARICSRPGQTGRADGYIIEGSELEFYQKKIQKKKSSFIE</sequence>
<feature type="compositionally biased region" description="Basic residues" evidence="5">
    <location>
        <begin position="7"/>
        <end position="28"/>
    </location>
</feature>
<dbReference type="NCBIfam" id="TIGR00307">
    <property type="entry name" value="eS8"/>
    <property type="match status" value="1"/>
</dbReference>
<keyword evidence="3 4" id="KW-0687">Ribonucleoprotein</keyword>
<dbReference type="InterPro" id="IPR001047">
    <property type="entry name" value="Ribosomal_eS8"/>
</dbReference>
<reference evidence="6" key="1">
    <citation type="submission" date="2021-01" db="EMBL/GenBank/DDBJ databases">
        <authorList>
            <person name="Corre E."/>
            <person name="Pelletier E."/>
            <person name="Niang G."/>
            <person name="Scheremetjew M."/>
            <person name="Finn R."/>
            <person name="Kale V."/>
            <person name="Holt S."/>
            <person name="Cochrane G."/>
            <person name="Meng A."/>
            <person name="Brown T."/>
            <person name="Cohen L."/>
        </authorList>
    </citation>
    <scope>NUCLEOTIDE SEQUENCE</scope>
    <source>
        <strain evidence="6">CCAP979/52</strain>
    </source>
</reference>
<dbReference type="InterPro" id="IPR018283">
    <property type="entry name" value="Ribosomal_eS8_CS"/>
</dbReference>
<proteinExistence type="inferred from homology"/>
<gene>
    <name evidence="6" type="ORF">CCUR1050_LOCUS8093</name>
</gene>
<dbReference type="AlphaFoldDB" id="A0A7S0QGY9"/>
<evidence type="ECO:0000256" key="2">
    <source>
        <dbReference type="ARBA" id="ARBA00022980"/>
    </source>
</evidence>
<dbReference type="Gene3D" id="3.10.290.70">
    <property type="match status" value="1"/>
</dbReference>
<keyword evidence="2 4" id="KW-0689">Ribosomal protein</keyword>
<dbReference type="GO" id="GO:0003735">
    <property type="term" value="F:structural constituent of ribosome"/>
    <property type="evidence" value="ECO:0007669"/>
    <property type="project" value="InterPro"/>
</dbReference>
<evidence type="ECO:0000256" key="4">
    <source>
        <dbReference type="RuleBase" id="RU000669"/>
    </source>
</evidence>
<evidence type="ECO:0000256" key="1">
    <source>
        <dbReference type="ARBA" id="ARBA00005257"/>
    </source>
</evidence>
<name>A0A7S0QGY9_9CRYP</name>
<protein>
    <recommendedName>
        <fullName evidence="4">40S ribosomal protein S8</fullName>
    </recommendedName>
</protein>
<evidence type="ECO:0000313" key="6">
    <source>
        <dbReference type="EMBL" id="CAD8630414.1"/>
    </source>
</evidence>
<organism evidence="6">
    <name type="scientific">Cryptomonas curvata</name>
    <dbReference type="NCBI Taxonomy" id="233186"/>
    <lineage>
        <taxon>Eukaryota</taxon>
        <taxon>Cryptophyceae</taxon>
        <taxon>Cryptomonadales</taxon>
        <taxon>Cryptomonadaceae</taxon>
        <taxon>Cryptomonas</taxon>
    </lineage>
</organism>
<evidence type="ECO:0000256" key="3">
    <source>
        <dbReference type="ARBA" id="ARBA00023274"/>
    </source>
</evidence>
<comment type="similarity">
    <text evidence="1 4">Belongs to the eukaryotic ribosomal protein eS8 family.</text>
</comment>
<evidence type="ECO:0000256" key="5">
    <source>
        <dbReference type="SAM" id="MobiDB-lite"/>
    </source>
</evidence>
<dbReference type="Pfam" id="PF01201">
    <property type="entry name" value="Ribosomal_S8e"/>
    <property type="match status" value="1"/>
</dbReference>
<dbReference type="GO" id="GO:0005840">
    <property type="term" value="C:ribosome"/>
    <property type="evidence" value="ECO:0007669"/>
    <property type="project" value="UniProtKB-KW"/>
</dbReference>